<dbReference type="PANTHER" id="PTHR30250:SF21">
    <property type="entry name" value="LIPID II FLIPPASE MURJ"/>
    <property type="match status" value="1"/>
</dbReference>
<dbReference type="RefSeq" id="WP_134209317.1">
    <property type="nucleotide sequence ID" value="NZ_CP038015.1"/>
</dbReference>
<feature type="transmembrane region" description="Helical" evidence="6">
    <location>
        <begin position="400"/>
        <end position="422"/>
    </location>
</feature>
<dbReference type="GO" id="GO:0005886">
    <property type="term" value="C:plasma membrane"/>
    <property type="evidence" value="ECO:0007669"/>
    <property type="project" value="UniProtKB-SubCell"/>
</dbReference>
<dbReference type="Pfam" id="PF01943">
    <property type="entry name" value="Polysacc_synt"/>
    <property type="match status" value="1"/>
</dbReference>
<feature type="transmembrane region" description="Helical" evidence="6">
    <location>
        <begin position="12"/>
        <end position="34"/>
    </location>
</feature>
<feature type="transmembrane region" description="Helical" evidence="6">
    <location>
        <begin position="191"/>
        <end position="215"/>
    </location>
</feature>
<feature type="transmembrane region" description="Helical" evidence="6">
    <location>
        <begin position="167"/>
        <end position="185"/>
    </location>
</feature>
<evidence type="ECO:0000313" key="7">
    <source>
        <dbReference type="EMBL" id="QBP40613.1"/>
    </source>
</evidence>
<feature type="transmembrane region" description="Helical" evidence="6">
    <location>
        <begin position="492"/>
        <end position="512"/>
    </location>
</feature>
<proteinExistence type="predicted"/>
<dbReference type="Proteomes" id="UP000294292">
    <property type="component" value="Chromosome"/>
</dbReference>
<dbReference type="InterPro" id="IPR024923">
    <property type="entry name" value="PG_synth_SpoVB"/>
</dbReference>
<keyword evidence="8" id="KW-1185">Reference proteome</keyword>
<keyword evidence="3 6" id="KW-0812">Transmembrane</keyword>
<dbReference type="CDD" id="cd13124">
    <property type="entry name" value="MATE_SpoVB_like"/>
    <property type="match status" value="1"/>
</dbReference>
<dbReference type="PANTHER" id="PTHR30250">
    <property type="entry name" value="PST FAMILY PREDICTED COLANIC ACID TRANSPORTER"/>
    <property type="match status" value="1"/>
</dbReference>
<feature type="transmembrane region" description="Helical" evidence="6">
    <location>
        <begin position="428"/>
        <end position="449"/>
    </location>
</feature>
<feature type="transmembrane region" description="Helical" evidence="6">
    <location>
        <begin position="461"/>
        <end position="486"/>
    </location>
</feature>
<comment type="subcellular location">
    <subcellularLocation>
        <location evidence="1">Cell membrane</location>
        <topology evidence="1">Multi-pass membrane protein</topology>
    </subcellularLocation>
</comment>
<feature type="transmembrane region" description="Helical" evidence="6">
    <location>
        <begin position="129"/>
        <end position="146"/>
    </location>
</feature>
<evidence type="ECO:0000256" key="5">
    <source>
        <dbReference type="ARBA" id="ARBA00023136"/>
    </source>
</evidence>
<evidence type="ECO:0000256" key="6">
    <source>
        <dbReference type="SAM" id="Phobius"/>
    </source>
</evidence>
<keyword evidence="4 6" id="KW-1133">Transmembrane helix</keyword>
<evidence type="ECO:0000256" key="4">
    <source>
        <dbReference type="ARBA" id="ARBA00022989"/>
    </source>
</evidence>
<feature type="transmembrane region" description="Helical" evidence="6">
    <location>
        <begin position="86"/>
        <end position="106"/>
    </location>
</feature>
<dbReference type="KEGG" id="panc:E2636_05575"/>
<feature type="transmembrane region" description="Helical" evidence="6">
    <location>
        <begin position="371"/>
        <end position="391"/>
    </location>
</feature>
<keyword evidence="2" id="KW-1003">Cell membrane</keyword>
<protein>
    <submittedName>
        <fullName evidence="7">Polysaccharide biosynthesis protein</fullName>
    </submittedName>
</protein>
<organism evidence="7 8">
    <name type="scientific">Paenisporosarcina antarctica</name>
    <dbReference type="NCBI Taxonomy" id="417367"/>
    <lineage>
        <taxon>Bacteria</taxon>
        <taxon>Bacillati</taxon>
        <taxon>Bacillota</taxon>
        <taxon>Bacilli</taxon>
        <taxon>Bacillales</taxon>
        <taxon>Caryophanaceae</taxon>
        <taxon>Paenisporosarcina</taxon>
    </lineage>
</organism>
<dbReference type="OrthoDB" id="9775950at2"/>
<feature type="transmembrane region" description="Helical" evidence="6">
    <location>
        <begin position="337"/>
        <end position="359"/>
    </location>
</feature>
<dbReference type="InterPro" id="IPR002797">
    <property type="entry name" value="Polysacc_synth"/>
</dbReference>
<dbReference type="InterPro" id="IPR050833">
    <property type="entry name" value="Poly_Biosynth_Transport"/>
</dbReference>
<dbReference type="AlphaFoldDB" id="A0A4P6ZWI6"/>
<evidence type="ECO:0000256" key="1">
    <source>
        <dbReference type="ARBA" id="ARBA00004651"/>
    </source>
</evidence>
<evidence type="ECO:0000313" key="8">
    <source>
        <dbReference type="Proteomes" id="UP000294292"/>
    </source>
</evidence>
<evidence type="ECO:0000256" key="3">
    <source>
        <dbReference type="ARBA" id="ARBA00022692"/>
    </source>
</evidence>
<dbReference type="PIRSF" id="PIRSF038958">
    <property type="entry name" value="PG_synth_SpoVB"/>
    <property type="match status" value="1"/>
</dbReference>
<name>A0A4P6ZWI6_9BACL</name>
<dbReference type="EMBL" id="CP038015">
    <property type="protein sequence ID" value="QBP40613.1"/>
    <property type="molecule type" value="Genomic_DNA"/>
</dbReference>
<evidence type="ECO:0000256" key="2">
    <source>
        <dbReference type="ARBA" id="ARBA00022475"/>
    </source>
</evidence>
<feature type="transmembrane region" description="Helical" evidence="6">
    <location>
        <begin position="46"/>
        <end position="65"/>
    </location>
</feature>
<sequence length="536" mass="59650">MSNNFLKGTAILTLGLFLSKILGVIYIIPFYSMVGEDNIGLYQYAYIPYNLMLAVAISGAPLAFSKYVSKYNSLGDYQTGRRLLKSGLFAMMVTGFISFLFLYFFAEPLAKIFISEKEKIFTVADVADVIRWVSFALIVVPFMSLIRGFFQGYSFMMPTAVSQLIEQIVRILFLLAGAYLVLTIFNGTPKLAIQVAVLSAFIGALGGLVVLYYYWRKKKPEYNLLLQGSTTSHDVKLTDMYKEILVYAVPVVFLGVANPLFQFVDLLTFNRAMIDSEQATKSSVYLSILNLQSHKLVMIPVMLATGFSMALIPLVTKYFTLNEHKQLSNTLDKTFQMLCFLTLPAVIGMTVLASELYHLFYEQSLIGSDILAHYLPVAILFSLFPVTAAILQGINQQKWIILNLLIGLLIKLALNTPLIGMWETNGAIAATIIGYSVAIFMNFAVLVITQNYRSKLLVRRIILITLINVAMLIVVVIVRMLLLQIMPAESKFGALLIILIVGTIGGLVYGAIGIRLGIAQKLFGERLTKYTKKLGL</sequence>
<reference evidence="7 8" key="1">
    <citation type="submission" date="2019-03" db="EMBL/GenBank/DDBJ databases">
        <title>Complete genome sequence of Paenisporosarcina antarctica CGMCC 1.6503T.</title>
        <authorList>
            <person name="Rong J.-C."/>
            <person name="Chi N.-Y."/>
            <person name="Zhang Q.-F."/>
        </authorList>
    </citation>
    <scope>NUCLEOTIDE SEQUENCE [LARGE SCALE GENOMIC DNA]</scope>
    <source>
        <strain evidence="7 8">CGMCC 1.6503</strain>
    </source>
</reference>
<feature type="transmembrane region" description="Helical" evidence="6">
    <location>
        <begin position="296"/>
        <end position="316"/>
    </location>
</feature>
<keyword evidence="5 6" id="KW-0472">Membrane</keyword>
<gene>
    <name evidence="7" type="ORF">E2636_05575</name>
</gene>
<feature type="transmembrane region" description="Helical" evidence="6">
    <location>
        <begin position="244"/>
        <end position="264"/>
    </location>
</feature>
<accession>A0A4P6ZWI6</accession>